<dbReference type="InterPro" id="IPR000915">
    <property type="entry name" value="60S_ribosomal_eL6"/>
</dbReference>
<dbReference type="GO" id="GO:0000027">
    <property type="term" value="P:ribosomal large subunit assembly"/>
    <property type="evidence" value="ECO:0007669"/>
    <property type="project" value="TreeGrafter"/>
</dbReference>
<organism evidence="1 2">
    <name type="scientific">Fukomys damarensis</name>
    <name type="common">Damaraland mole rat</name>
    <name type="synonym">Cryptomys damarensis</name>
    <dbReference type="NCBI Taxonomy" id="885580"/>
    <lineage>
        <taxon>Eukaryota</taxon>
        <taxon>Metazoa</taxon>
        <taxon>Chordata</taxon>
        <taxon>Craniata</taxon>
        <taxon>Vertebrata</taxon>
        <taxon>Euteleostomi</taxon>
        <taxon>Mammalia</taxon>
        <taxon>Eutheria</taxon>
        <taxon>Euarchontoglires</taxon>
        <taxon>Glires</taxon>
        <taxon>Rodentia</taxon>
        <taxon>Hystricomorpha</taxon>
        <taxon>Bathyergidae</taxon>
        <taxon>Fukomys</taxon>
    </lineage>
</organism>
<gene>
    <name evidence="1" type="ORF">H920_00594</name>
</gene>
<reference evidence="1 2" key="1">
    <citation type="submission" date="2013-11" db="EMBL/GenBank/DDBJ databases">
        <title>The Damaraland mole rat (Fukomys damarensis) genome and evolution of African mole rats.</title>
        <authorList>
            <person name="Gladyshev V.N."/>
            <person name="Fang X."/>
        </authorList>
    </citation>
    <scope>NUCLEOTIDE SEQUENCE [LARGE SCALE GENOMIC DNA]</scope>
    <source>
        <tissue evidence="1">Liver</tissue>
    </source>
</reference>
<dbReference type="AlphaFoldDB" id="A0A091E0T0"/>
<keyword evidence="1" id="KW-0687">Ribonucleoprotein</keyword>
<dbReference type="PANTHER" id="PTHR10715:SF0">
    <property type="entry name" value="LARGE RIBOSOMAL SUBUNIT PROTEIN EL6"/>
    <property type="match status" value="1"/>
</dbReference>
<dbReference type="Proteomes" id="UP000028990">
    <property type="component" value="Unassembled WGS sequence"/>
</dbReference>
<dbReference type="GO" id="GO:0003735">
    <property type="term" value="F:structural constituent of ribosome"/>
    <property type="evidence" value="ECO:0007669"/>
    <property type="project" value="InterPro"/>
</dbReference>
<protein>
    <submittedName>
        <fullName evidence="1">60S ribosomal protein L6</fullName>
    </submittedName>
</protein>
<dbReference type="GO" id="GO:0003723">
    <property type="term" value="F:RNA binding"/>
    <property type="evidence" value="ECO:0007669"/>
    <property type="project" value="TreeGrafter"/>
</dbReference>
<accession>A0A091E0T0</accession>
<evidence type="ECO:0000313" key="2">
    <source>
        <dbReference type="Proteomes" id="UP000028990"/>
    </source>
</evidence>
<dbReference type="GO" id="GO:0022625">
    <property type="term" value="C:cytosolic large ribosomal subunit"/>
    <property type="evidence" value="ECO:0007669"/>
    <property type="project" value="TreeGrafter"/>
</dbReference>
<dbReference type="GO" id="GO:0002181">
    <property type="term" value="P:cytoplasmic translation"/>
    <property type="evidence" value="ECO:0007669"/>
    <property type="project" value="TreeGrafter"/>
</dbReference>
<dbReference type="Pfam" id="PF01159">
    <property type="entry name" value="Ribosomal_L6e"/>
    <property type="match status" value="1"/>
</dbReference>
<dbReference type="EMBL" id="KN120660">
    <property type="protein sequence ID" value="KFO37984.1"/>
    <property type="molecule type" value="Genomic_DNA"/>
</dbReference>
<proteinExistence type="predicted"/>
<evidence type="ECO:0000313" key="1">
    <source>
        <dbReference type="EMBL" id="KFO37984.1"/>
    </source>
</evidence>
<keyword evidence="2" id="KW-1185">Reference proteome</keyword>
<sequence>MWLQRALRISRNAHGLQSADCNLHYLAFTPKAHSPCWLIEKLSFAFCPSFRTNQESVIITSTRIDMSHVKIPGNLTSAYFMKQLWKPRHQESEIFDMKKERH</sequence>
<keyword evidence="1" id="KW-0689">Ribosomal protein</keyword>
<dbReference type="PANTHER" id="PTHR10715">
    <property type="entry name" value="60S RIBOSOMAL PROTEIN L6"/>
    <property type="match status" value="1"/>
</dbReference>
<name>A0A091E0T0_FUKDA</name>